<dbReference type="RefSeq" id="WP_378110340.1">
    <property type="nucleotide sequence ID" value="NZ_JBHSNC010000010.1"/>
</dbReference>
<keyword evidence="2" id="KW-0808">Transferase</keyword>
<dbReference type="Proteomes" id="UP001596108">
    <property type="component" value="Unassembled WGS sequence"/>
</dbReference>
<proteinExistence type="predicted"/>
<evidence type="ECO:0000313" key="3">
    <source>
        <dbReference type="Proteomes" id="UP001596108"/>
    </source>
</evidence>
<protein>
    <submittedName>
        <fullName evidence="2">Glycosyltransferase</fullName>
        <ecNumber evidence="2">2.4.-.-</ecNumber>
    </submittedName>
</protein>
<dbReference type="GO" id="GO:0016757">
    <property type="term" value="F:glycosyltransferase activity"/>
    <property type="evidence" value="ECO:0007669"/>
    <property type="project" value="UniProtKB-KW"/>
</dbReference>
<evidence type="ECO:0000259" key="1">
    <source>
        <dbReference type="Pfam" id="PF13524"/>
    </source>
</evidence>
<evidence type="ECO:0000313" key="2">
    <source>
        <dbReference type="EMBL" id="MFC5528499.1"/>
    </source>
</evidence>
<dbReference type="Pfam" id="PF13524">
    <property type="entry name" value="Glyco_trans_1_2"/>
    <property type="match status" value="1"/>
</dbReference>
<sequence>MAAWRIRSRRQARSDAYALGWSHGHWFGRCEVARQRAMPLVVKRPLHVMYVTSGKGYPYSPLDFAIQETLKEVATRVTIAEPKQDIAFIASQARPDLMLVLDGMNLPPEKVTAVRALGIKTAIWFTDDPYYTDITAGIAPHYDCVFTLERNCLPFYQTLGCARVYYLPLGVFPPAFRPFNPRQALRGDITFIGSAYWNRVYFFERLIPLIARHKLYISGLWWDRLSNYTKYKGHFDHQAWQDPSKTCERYNANKIVINAHRSTDDESYNMNKAKVAAVSPNPRTFEISASGTLQMTDMRQDLEQFYVPGVEVVTYDSPQDLANKAEYYLHHESERQEIALRGLYRTMRDHTYASRLNQLFDVAMSP</sequence>
<dbReference type="EC" id="2.4.-.-" evidence="2"/>
<name>A0ABW0QW23_9BACL</name>
<keyword evidence="3" id="KW-1185">Reference proteome</keyword>
<dbReference type="InterPro" id="IPR055259">
    <property type="entry name" value="YkvP/CgeB_Glyco_trans-like"/>
</dbReference>
<feature type="domain" description="Spore protein YkvP/CgeB glycosyl transferase-like" evidence="1">
    <location>
        <begin position="211"/>
        <end position="360"/>
    </location>
</feature>
<accession>A0ABW0QW23</accession>
<gene>
    <name evidence="2" type="ORF">ACFPQ4_03410</name>
</gene>
<reference evidence="3" key="1">
    <citation type="journal article" date="2019" name="Int. J. Syst. Evol. Microbiol.">
        <title>The Global Catalogue of Microorganisms (GCM) 10K type strain sequencing project: providing services to taxonomists for standard genome sequencing and annotation.</title>
        <authorList>
            <consortium name="The Broad Institute Genomics Platform"/>
            <consortium name="The Broad Institute Genome Sequencing Center for Infectious Disease"/>
            <person name="Wu L."/>
            <person name="Ma J."/>
        </authorList>
    </citation>
    <scope>NUCLEOTIDE SEQUENCE [LARGE SCALE GENOMIC DNA]</scope>
    <source>
        <strain evidence="3">CGMCC 1.18578</strain>
    </source>
</reference>
<dbReference type="EMBL" id="JBHSNC010000010">
    <property type="protein sequence ID" value="MFC5528499.1"/>
    <property type="molecule type" value="Genomic_DNA"/>
</dbReference>
<organism evidence="2 3">
    <name type="scientific">Cohnella yongneupensis</name>
    <dbReference type="NCBI Taxonomy" id="425006"/>
    <lineage>
        <taxon>Bacteria</taxon>
        <taxon>Bacillati</taxon>
        <taxon>Bacillota</taxon>
        <taxon>Bacilli</taxon>
        <taxon>Bacillales</taxon>
        <taxon>Paenibacillaceae</taxon>
        <taxon>Cohnella</taxon>
    </lineage>
</organism>
<comment type="caution">
    <text evidence="2">The sequence shown here is derived from an EMBL/GenBank/DDBJ whole genome shotgun (WGS) entry which is preliminary data.</text>
</comment>
<keyword evidence="2" id="KW-0328">Glycosyltransferase</keyword>